<dbReference type="Proteomes" id="UP000695000">
    <property type="component" value="Unplaced"/>
</dbReference>
<dbReference type="GeneID" id="108561530"/>
<dbReference type="InterPro" id="IPR013865">
    <property type="entry name" value="FAM32A"/>
</dbReference>
<dbReference type="PANTHER" id="PTHR13282">
    <property type="entry name" value="PROTEIN FAM32A"/>
    <property type="match status" value="1"/>
</dbReference>
<name>A0ABM1MK95_NICVS</name>
<comment type="similarity">
    <text evidence="1">Belongs to the FAM32 family.</text>
</comment>
<protein>
    <submittedName>
        <fullName evidence="4">Protein FAM32A-like</fullName>
    </submittedName>
</protein>
<sequence length="111" mass="13014">MSSEDPYAHAVPAKLKMKGDGGIKKKKKNKKKAKQLVEEISLMEENETEETKFEVKRTKAEIAFLNMREKNQTKRILEKATVTHKEKVEKFNRDLDNLTEFYDIPKVSWTK</sequence>
<gene>
    <name evidence="4" type="primary">LOC108561530</name>
</gene>
<feature type="region of interest" description="Disordered" evidence="2">
    <location>
        <begin position="1"/>
        <end position="28"/>
    </location>
</feature>
<accession>A0ABM1MK95</accession>
<evidence type="ECO:0000256" key="1">
    <source>
        <dbReference type="ARBA" id="ARBA00008948"/>
    </source>
</evidence>
<keyword evidence="3" id="KW-1185">Reference proteome</keyword>
<dbReference type="Pfam" id="PF08555">
    <property type="entry name" value="FAM32A"/>
    <property type="match status" value="1"/>
</dbReference>
<evidence type="ECO:0000313" key="3">
    <source>
        <dbReference type="Proteomes" id="UP000695000"/>
    </source>
</evidence>
<proteinExistence type="inferred from homology"/>
<dbReference type="RefSeq" id="XP_017774995.1">
    <property type="nucleotide sequence ID" value="XM_017919506.1"/>
</dbReference>
<dbReference type="PANTHER" id="PTHR13282:SF6">
    <property type="entry name" value="PROTEIN FAM32A"/>
    <property type="match status" value="1"/>
</dbReference>
<organism evidence="3 4">
    <name type="scientific">Nicrophorus vespilloides</name>
    <name type="common">Boreal carrion beetle</name>
    <dbReference type="NCBI Taxonomy" id="110193"/>
    <lineage>
        <taxon>Eukaryota</taxon>
        <taxon>Metazoa</taxon>
        <taxon>Ecdysozoa</taxon>
        <taxon>Arthropoda</taxon>
        <taxon>Hexapoda</taxon>
        <taxon>Insecta</taxon>
        <taxon>Pterygota</taxon>
        <taxon>Neoptera</taxon>
        <taxon>Endopterygota</taxon>
        <taxon>Coleoptera</taxon>
        <taxon>Polyphaga</taxon>
        <taxon>Staphyliniformia</taxon>
        <taxon>Silphidae</taxon>
        <taxon>Nicrophorinae</taxon>
        <taxon>Nicrophorus</taxon>
    </lineage>
</organism>
<reference evidence="4" key="1">
    <citation type="submission" date="2025-08" db="UniProtKB">
        <authorList>
            <consortium name="RefSeq"/>
        </authorList>
    </citation>
    <scope>IDENTIFICATION</scope>
    <source>
        <tissue evidence="4">Whole Larva</tissue>
    </source>
</reference>
<evidence type="ECO:0000313" key="4">
    <source>
        <dbReference type="RefSeq" id="XP_017774995.1"/>
    </source>
</evidence>
<evidence type="ECO:0000256" key="2">
    <source>
        <dbReference type="SAM" id="MobiDB-lite"/>
    </source>
</evidence>